<sequence length="285" mass="30564">MKQLVVISGKGGTGKTSVVSGLASLGPKKVLADCDVDAADLHLILHPEIRDTHDFFSGERPEINPELCTQCGLCAEHCKFDAISKDFAVMPEKCEGCGVCSYVCPVEAVSTAPRLCGQWFRSETRFGQMVHAELGIGEENSGKLVTTVRNASAEVGEELGAELVLVDGSPGVGCPVIASLTNADLAVFVAEPTISAVHDLKRVHKLTEHFKIPSMAIINKCGINAEQENEIKSFCTEKEILLAGELPYDTIFSKAQLAGQSAVEYDPDGMGKKIEAIWNKMEANL</sequence>
<dbReference type="CDD" id="cd03110">
    <property type="entry name" value="SIMIBI_bact_arch"/>
    <property type="match status" value="1"/>
</dbReference>
<name>C6BY41_MARSD</name>
<dbReference type="Pfam" id="PF01656">
    <property type="entry name" value="CbiA"/>
    <property type="match status" value="1"/>
</dbReference>
<dbReference type="Gene3D" id="3.30.70.20">
    <property type="match status" value="1"/>
</dbReference>
<dbReference type="PROSITE" id="PS00198">
    <property type="entry name" value="4FE4S_FER_1"/>
    <property type="match status" value="1"/>
</dbReference>
<keyword evidence="1" id="KW-0479">Metal-binding</keyword>
<organism evidence="5 6">
    <name type="scientific">Maridesulfovibrio salexigens (strain ATCC 14822 / DSM 2638 / NCIMB 8403 / VKM B-1763)</name>
    <name type="common">Desulfovibrio salexigens</name>
    <dbReference type="NCBI Taxonomy" id="526222"/>
    <lineage>
        <taxon>Bacteria</taxon>
        <taxon>Pseudomonadati</taxon>
        <taxon>Thermodesulfobacteriota</taxon>
        <taxon>Desulfovibrionia</taxon>
        <taxon>Desulfovibrionales</taxon>
        <taxon>Desulfovibrionaceae</taxon>
        <taxon>Maridesulfovibrio</taxon>
    </lineage>
</organism>
<dbReference type="GO" id="GO:0046872">
    <property type="term" value="F:metal ion binding"/>
    <property type="evidence" value="ECO:0007669"/>
    <property type="project" value="UniProtKB-KW"/>
</dbReference>
<accession>C6BY41</accession>
<evidence type="ECO:0000313" key="6">
    <source>
        <dbReference type="Proteomes" id="UP000002601"/>
    </source>
</evidence>
<protein>
    <submittedName>
        <fullName evidence="5">Cobyrinic acid ac-diamide synthase</fullName>
    </submittedName>
</protein>
<dbReference type="InterPro" id="IPR017896">
    <property type="entry name" value="4Fe4S_Fe-S-bd"/>
</dbReference>
<evidence type="ECO:0000259" key="4">
    <source>
        <dbReference type="PROSITE" id="PS51379"/>
    </source>
</evidence>
<dbReference type="STRING" id="526222.Desal_2515"/>
<dbReference type="SUPFAM" id="SSF52540">
    <property type="entry name" value="P-loop containing nucleoside triphosphate hydrolases"/>
    <property type="match status" value="1"/>
</dbReference>
<dbReference type="GO" id="GO:0051536">
    <property type="term" value="F:iron-sulfur cluster binding"/>
    <property type="evidence" value="ECO:0007669"/>
    <property type="project" value="UniProtKB-KW"/>
</dbReference>
<dbReference type="AlphaFoldDB" id="C6BY41"/>
<feature type="domain" description="4Fe-4S ferredoxin-type" evidence="4">
    <location>
        <begin position="85"/>
        <end position="114"/>
    </location>
</feature>
<keyword evidence="2" id="KW-0408">Iron</keyword>
<evidence type="ECO:0000256" key="2">
    <source>
        <dbReference type="ARBA" id="ARBA00023004"/>
    </source>
</evidence>
<keyword evidence="6" id="KW-1185">Reference proteome</keyword>
<dbReference type="PANTHER" id="PTHR43534:SF1">
    <property type="entry name" value="4FE-4S CLUSTER CONTAINING PARA FAMILY ATPASE PROTEIN"/>
    <property type="match status" value="1"/>
</dbReference>
<dbReference type="InterPro" id="IPR002586">
    <property type="entry name" value="CobQ/CobB/MinD/ParA_Nub-bd_dom"/>
</dbReference>
<feature type="domain" description="4Fe-4S ferredoxin-type" evidence="4">
    <location>
        <begin position="59"/>
        <end position="84"/>
    </location>
</feature>
<keyword evidence="3" id="KW-0411">Iron-sulfur</keyword>
<dbReference type="KEGG" id="dsa:Desal_2515"/>
<dbReference type="PROSITE" id="PS51379">
    <property type="entry name" value="4FE4S_FER_2"/>
    <property type="match status" value="2"/>
</dbReference>
<dbReference type="Proteomes" id="UP000002601">
    <property type="component" value="Chromosome"/>
</dbReference>
<evidence type="ECO:0000256" key="3">
    <source>
        <dbReference type="ARBA" id="ARBA00023014"/>
    </source>
</evidence>
<reference evidence="5 6" key="1">
    <citation type="submission" date="2009-06" db="EMBL/GenBank/DDBJ databases">
        <title>Complete sequence of Desulfovibrio salexigens DSM 2638.</title>
        <authorList>
            <consortium name="US DOE Joint Genome Institute"/>
            <person name="Lucas S."/>
            <person name="Copeland A."/>
            <person name="Lapidus A."/>
            <person name="Glavina del Rio T."/>
            <person name="Tice H."/>
            <person name="Bruce D."/>
            <person name="Goodwin L."/>
            <person name="Pitluck S."/>
            <person name="Munk A.C."/>
            <person name="Brettin T."/>
            <person name="Detter J.C."/>
            <person name="Han C."/>
            <person name="Tapia R."/>
            <person name="Larimer F."/>
            <person name="Land M."/>
            <person name="Hauser L."/>
            <person name="Kyrpides N."/>
            <person name="Anderson I."/>
            <person name="Wall J.D."/>
            <person name="Arkin A.P."/>
            <person name="Dehal P."/>
            <person name="Chivian D."/>
            <person name="Giles B."/>
            <person name="Hazen T.C."/>
        </authorList>
    </citation>
    <scope>NUCLEOTIDE SEQUENCE [LARGE SCALE GENOMIC DNA]</scope>
    <source>
        <strain evidence="6">ATCC 14822 / DSM 2638 / NCIMB 8403 / VKM B-1763</strain>
    </source>
</reference>
<proteinExistence type="predicted"/>
<dbReference type="RefSeq" id="WP_015852387.1">
    <property type="nucleotide sequence ID" value="NC_012881.1"/>
</dbReference>
<dbReference type="InterPro" id="IPR027417">
    <property type="entry name" value="P-loop_NTPase"/>
</dbReference>
<dbReference type="HOGENOM" id="CLU_067767_1_0_7"/>
<dbReference type="eggNOG" id="COG1149">
    <property type="taxonomic scope" value="Bacteria"/>
</dbReference>
<evidence type="ECO:0000313" key="5">
    <source>
        <dbReference type="EMBL" id="ACS80571.1"/>
    </source>
</evidence>
<dbReference type="OrthoDB" id="9778602at2"/>
<dbReference type="PANTHER" id="PTHR43534">
    <property type="entry name" value="MIND SUPERFAMILY P-LOOP ATPASE CONTAINING AN INSERTED FERREDOXIN DOMAIN"/>
    <property type="match status" value="1"/>
</dbReference>
<dbReference type="Gene3D" id="3.40.50.300">
    <property type="entry name" value="P-loop containing nucleotide triphosphate hydrolases"/>
    <property type="match status" value="1"/>
</dbReference>
<dbReference type="EMBL" id="CP001649">
    <property type="protein sequence ID" value="ACS80571.1"/>
    <property type="molecule type" value="Genomic_DNA"/>
</dbReference>
<evidence type="ECO:0000256" key="1">
    <source>
        <dbReference type="ARBA" id="ARBA00022723"/>
    </source>
</evidence>
<dbReference type="InterPro" id="IPR017900">
    <property type="entry name" value="4Fe4S_Fe_S_CS"/>
</dbReference>
<gene>
    <name evidence="5" type="ordered locus">Desal_2515</name>
</gene>
<dbReference type="Pfam" id="PF00037">
    <property type="entry name" value="Fer4"/>
    <property type="match status" value="2"/>
</dbReference>